<accession>A0ABP8ZPN1</accession>
<keyword evidence="2" id="KW-1185">Reference proteome</keyword>
<organism evidence="1 2">
    <name type="scientific">Microbacterium gilvum</name>
    <dbReference type="NCBI Taxonomy" id="1336204"/>
    <lineage>
        <taxon>Bacteria</taxon>
        <taxon>Bacillati</taxon>
        <taxon>Actinomycetota</taxon>
        <taxon>Actinomycetes</taxon>
        <taxon>Micrococcales</taxon>
        <taxon>Microbacteriaceae</taxon>
        <taxon>Microbacterium</taxon>
    </lineage>
</organism>
<dbReference type="EMBL" id="BAABKO010000001">
    <property type="protein sequence ID" value="GAA4762312.1"/>
    <property type="molecule type" value="Genomic_DNA"/>
</dbReference>
<proteinExistence type="predicted"/>
<evidence type="ECO:0008006" key="3">
    <source>
        <dbReference type="Google" id="ProtNLM"/>
    </source>
</evidence>
<dbReference type="RefSeq" id="WP_345434810.1">
    <property type="nucleotide sequence ID" value="NZ_BAABKO010000001.1"/>
</dbReference>
<reference evidence="2" key="1">
    <citation type="journal article" date="2019" name="Int. J. Syst. Evol. Microbiol.">
        <title>The Global Catalogue of Microorganisms (GCM) 10K type strain sequencing project: providing services to taxonomists for standard genome sequencing and annotation.</title>
        <authorList>
            <consortium name="The Broad Institute Genomics Platform"/>
            <consortium name="The Broad Institute Genome Sequencing Center for Infectious Disease"/>
            <person name="Wu L."/>
            <person name="Ma J."/>
        </authorList>
    </citation>
    <scope>NUCLEOTIDE SEQUENCE [LARGE SCALE GENOMIC DNA]</scope>
    <source>
        <strain evidence="2">JCM 18537</strain>
    </source>
</reference>
<gene>
    <name evidence="1" type="ORF">GCM10023351_00900</name>
</gene>
<evidence type="ECO:0000313" key="1">
    <source>
        <dbReference type="EMBL" id="GAA4762312.1"/>
    </source>
</evidence>
<protein>
    <recommendedName>
        <fullName evidence="3">DNA-directed RNA polymerase subunit omega</fullName>
    </recommendedName>
</protein>
<comment type="caution">
    <text evidence="1">The sequence shown here is derived from an EMBL/GenBank/DDBJ whole genome shotgun (WGS) entry which is preliminary data.</text>
</comment>
<evidence type="ECO:0000313" key="2">
    <source>
        <dbReference type="Proteomes" id="UP001501645"/>
    </source>
</evidence>
<dbReference type="Proteomes" id="UP001501645">
    <property type="component" value="Unassembled WGS sequence"/>
</dbReference>
<name>A0ABP8ZPN1_9MICO</name>
<sequence length="98" mass="10990">MTVQFSGQRPGAELNGLEDLHDDLMKADAEDVLVVGIVRRAKRVLNDEKDEQYPVVRFARVEPVLDDAGRKTVQQLLDQAYRARTGNEALDLPEVEGE</sequence>